<keyword evidence="7" id="KW-0675">Receptor</keyword>
<dbReference type="OrthoDB" id="411630at2759"/>
<comment type="subcellular location">
    <subcellularLocation>
        <location evidence="1">Membrane</location>
        <topology evidence="1">Multi-pass membrane protein</topology>
    </subcellularLocation>
</comment>
<protein>
    <recommendedName>
        <fullName evidence="12">G-protein coupled receptors family 3 profile domain-containing protein</fullName>
    </recommendedName>
</protein>
<evidence type="ECO:0000256" key="1">
    <source>
        <dbReference type="ARBA" id="ARBA00004141"/>
    </source>
</evidence>
<feature type="domain" description="G-protein coupled receptors family 3 profile" evidence="12">
    <location>
        <begin position="71"/>
        <end position="355"/>
    </location>
</feature>
<dbReference type="PROSITE" id="PS50259">
    <property type="entry name" value="G_PROTEIN_RECEP_F3_4"/>
    <property type="match status" value="1"/>
</dbReference>
<evidence type="ECO:0000256" key="3">
    <source>
        <dbReference type="ARBA" id="ARBA00022692"/>
    </source>
</evidence>
<accession>A0A553Q6Q5</accession>
<dbReference type="Proteomes" id="UP000316079">
    <property type="component" value="Unassembled WGS sequence"/>
</dbReference>
<keyword evidence="3 11" id="KW-0812">Transmembrane</keyword>
<dbReference type="GO" id="GO:0007214">
    <property type="term" value="P:gamma-aminobutyric acid signaling pathway"/>
    <property type="evidence" value="ECO:0007669"/>
    <property type="project" value="TreeGrafter"/>
</dbReference>
<dbReference type="GO" id="GO:0004965">
    <property type="term" value="F:G protein-coupled GABA receptor activity"/>
    <property type="evidence" value="ECO:0007669"/>
    <property type="project" value="InterPro"/>
</dbReference>
<feature type="transmembrane region" description="Helical" evidence="11">
    <location>
        <begin position="187"/>
        <end position="210"/>
    </location>
</feature>
<evidence type="ECO:0000256" key="6">
    <source>
        <dbReference type="ARBA" id="ARBA00023136"/>
    </source>
</evidence>
<dbReference type="PANTHER" id="PTHR10519:SF20">
    <property type="entry name" value="G-PROTEIN COUPLED RECEPTOR 156-RELATED"/>
    <property type="match status" value="1"/>
</dbReference>
<dbReference type="InterPro" id="IPR002455">
    <property type="entry name" value="GPCR3_GABA-B"/>
</dbReference>
<keyword evidence="14" id="KW-1185">Reference proteome</keyword>
<dbReference type="PANTHER" id="PTHR10519">
    <property type="entry name" value="GABA-B RECEPTOR"/>
    <property type="match status" value="1"/>
</dbReference>
<evidence type="ECO:0000259" key="12">
    <source>
        <dbReference type="PROSITE" id="PS50259"/>
    </source>
</evidence>
<keyword evidence="9" id="KW-0807">Transducer</keyword>
<evidence type="ECO:0000256" key="2">
    <source>
        <dbReference type="ARBA" id="ARBA00008991"/>
    </source>
</evidence>
<comment type="similarity">
    <text evidence="2">Belongs to the G-protein coupled receptor 3 family. GABA-B receptor subfamily.</text>
</comment>
<name>A0A553Q6Q5_9TELE</name>
<comment type="caution">
    <text evidence="13">The sequence shown here is derived from an EMBL/GenBank/DDBJ whole genome shotgun (WGS) entry which is preliminary data.</text>
</comment>
<feature type="coiled-coil region" evidence="10">
    <location>
        <begin position="380"/>
        <end position="414"/>
    </location>
</feature>
<keyword evidence="5" id="KW-0297">G-protein coupled receptor</keyword>
<evidence type="ECO:0000256" key="5">
    <source>
        <dbReference type="ARBA" id="ARBA00023040"/>
    </source>
</evidence>
<evidence type="ECO:0000256" key="9">
    <source>
        <dbReference type="ARBA" id="ARBA00023224"/>
    </source>
</evidence>
<feature type="transmembrane region" description="Helical" evidence="11">
    <location>
        <begin position="148"/>
        <end position="167"/>
    </location>
</feature>
<proteinExistence type="inferred from homology"/>
<evidence type="ECO:0000256" key="4">
    <source>
        <dbReference type="ARBA" id="ARBA00022989"/>
    </source>
</evidence>
<feature type="transmembrane region" description="Helical" evidence="11">
    <location>
        <begin position="108"/>
        <end position="128"/>
    </location>
</feature>
<dbReference type="AlphaFoldDB" id="A0A553Q6Q5"/>
<keyword evidence="6 11" id="KW-0472">Membrane</keyword>
<evidence type="ECO:0000256" key="8">
    <source>
        <dbReference type="ARBA" id="ARBA00023180"/>
    </source>
</evidence>
<feature type="transmembrane region" description="Helical" evidence="11">
    <location>
        <begin position="247"/>
        <end position="270"/>
    </location>
</feature>
<evidence type="ECO:0000256" key="11">
    <source>
        <dbReference type="SAM" id="Phobius"/>
    </source>
</evidence>
<organism evidence="13 14">
    <name type="scientific">Danionella cerebrum</name>
    <dbReference type="NCBI Taxonomy" id="2873325"/>
    <lineage>
        <taxon>Eukaryota</taxon>
        <taxon>Metazoa</taxon>
        <taxon>Chordata</taxon>
        <taxon>Craniata</taxon>
        <taxon>Vertebrata</taxon>
        <taxon>Euteleostomi</taxon>
        <taxon>Actinopterygii</taxon>
        <taxon>Neopterygii</taxon>
        <taxon>Teleostei</taxon>
        <taxon>Ostariophysi</taxon>
        <taxon>Cypriniformes</taxon>
        <taxon>Danionidae</taxon>
        <taxon>Danioninae</taxon>
        <taxon>Danionella</taxon>
    </lineage>
</organism>
<feature type="non-terminal residue" evidence="13">
    <location>
        <position position="1"/>
    </location>
</feature>
<dbReference type="EMBL" id="SRMA01026267">
    <property type="protein sequence ID" value="TRY85619.1"/>
    <property type="molecule type" value="Genomic_DNA"/>
</dbReference>
<dbReference type="PRINTS" id="PR01176">
    <property type="entry name" value="GABABRECEPTR"/>
</dbReference>
<feature type="transmembrane region" description="Helical" evidence="11">
    <location>
        <begin position="73"/>
        <end position="96"/>
    </location>
</feature>
<keyword evidence="4 11" id="KW-1133">Transmembrane helix</keyword>
<keyword evidence="10" id="KW-0175">Coiled coil</keyword>
<dbReference type="STRING" id="623744.A0A553Q6Q5"/>
<dbReference type="Pfam" id="PF00003">
    <property type="entry name" value="7tm_3"/>
    <property type="match status" value="1"/>
</dbReference>
<dbReference type="GO" id="GO:0038039">
    <property type="term" value="C:G protein-coupled receptor heterodimeric complex"/>
    <property type="evidence" value="ECO:0007669"/>
    <property type="project" value="TreeGrafter"/>
</dbReference>
<evidence type="ECO:0000256" key="7">
    <source>
        <dbReference type="ARBA" id="ARBA00023170"/>
    </source>
</evidence>
<gene>
    <name evidence="13" type="ORF">DNTS_008761</name>
</gene>
<feature type="transmembrane region" description="Helical" evidence="11">
    <location>
        <begin position="311"/>
        <end position="333"/>
    </location>
</feature>
<keyword evidence="8" id="KW-0325">Glycoprotein</keyword>
<feature type="transmembrane region" description="Helical" evidence="11">
    <location>
        <begin position="282"/>
        <end position="305"/>
    </location>
</feature>
<sequence>EFSCLCFRTCMSSAKVPVNDEDSSELQLCVWNQPLLHPAWSELAAGLGHPPGTLCSLRAGETQSRPLSPALRAVIWTLLSFGILLSLVFLVFSLRFRNNRIVKMSSPNLNILTLCGSLLTYSSGFLFAMEENSHPTVGGSRPFLQARIWILCIGSSLVFGPILGKTWRLHRVFSQRAPDKRVIIRDIHLMGLVTLIVLVDLLVLSTWVMVDPIKCSRSVSATMKVIDKDNSLSVTQLDACSCFYSELWVILICILKGTLLLYGTYLAGLTSSVSLPPVNQSSTIMVAVGLVSMSSAVAVPVSLYLSAWPNLIYSVVSGAIFICTMAINCLLFIPQLMQWRRFEEENNPNPVRMAKYFSSPSRSTNSMYSEDEIYDLLGENDSMKRLISEKNAVIDSLQEQVTNAKSKLLKLMRDGQFLDEREMDITKLHSNSTQTSAIYSDSTKGLLNKCSDVPVTKSLSPPPYIPPPPIPMQSTTNQMCTEGPGTTEASQYPPQPRLQDVSYHEVPRITEDADGTVFHSGNLDKLHENLDQEIFAECSPSEPLATAMLPIVPPTGHMGFVTSEQLVEILKDLTTDPVSNSFKSSNHSMSPSISSEELSPQSSLKLILPTISPTVMRKRRPQLYSSRGGLSPHSITCSVPMALQKTQLELEQFRKGEPNTSNGQRHVLWEERMEKNKKDHWKCSSHKCYDLTKKVCDPASSRLTEGLKCSDEPYDNSDIDSSSSEDSKSPFCKFCHHPCDYTDSLGSGTSDSEDEDFYPSSQPVVNFNVDLKPTFV</sequence>
<evidence type="ECO:0000313" key="13">
    <source>
        <dbReference type="EMBL" id="TRY85619.1"/>
    </source>
</evidence>
<dbReference type="InterPro" id="IPR017978">
    <property type="entry name" value="GPCR_3_C"/>
</dbReference>
<reference evidence="13 14" key="1">
    <citation type="journal article" date="2019" name="Sci. Data">
        <title>Hybrid genome assembly and annotation of Danionella translucida.</title>
        <authorList>
            <person name="Kadobianskyi M."/>
            <person name="Schulze L."/>
            <person name="Schuelke M."/>
            <person name="Judkewitz B."/>
        </authorList>
    </citation>
    <scope>NUCLEOTIDE SEQUENCE [LARGE SCALE GENOMIC DNA]</scope>
    <source>
        <strain evidence="13 14">Bolton</strain>
    </source>
</reference>
<evidence type="ECO:0000256" key="10">
    <source>
        <dbReference type="SAM" id="Coils"/>
    </source>
</evidence>
<evidence type="ECO:0000313" key="14">
    <source>
        <dbReference type="Proteomes" id="UP000316079"/>
    </source>
</evidence>